<evidence type="ECO:0000313" key="2">
    <source>
        <dbReference type="EMBL" id="CAA9543093.1"/>
    </source>
</evidence>
<name>A0A6J4U801_9BACT</name>
<feature type="compositionally biased region" description="Basic and acidic residues" evidence="1">
    <location>
        <begin position="229"/>
        <end position="238"/>
    </location>
</feature>
<evidence type="ECO:0000256" key="1">
    <source>
        <dbReference type="SAM" id="MobiDB-lite"/>
    </source>
</evidence>
<feature type="region of interest" description="Disordered" evidence="1">
    <location>
        <begin position="1"/>
        <end position="90"/>
    </location>
</feature>
<gene>
    <name evidence="2" type="ORF">AVDCRST_MAG87-248</name>
</gene>
<feature type="region of interest" description="Disordered" evidence="1">
    <location>
        <begin position="117"/>
        <end position="270"/>
    </location>
</feature>
<feature type="compositionally biased region" description="Basic and acidic residues" evidence="1">
    <location>
        <begin position="204"/>
        <end position="218"/>
    </location>
</feature>
<feature type="compositionally biased region" description="Basic and acidic residues" evidence="1">
    <location>
        <begin position="72"/>
        <end position="81"/>
    </location>
</feature>
<sequence>DSSDGRAAQPRRHGTCGRLRVAAPRPDRPHLAGRPLRPLPRAGRAGGHHRCRHRERPRPRGRYPSLHRRAGRRDGCGERRGGGAPGARRIASLCRLQRDRSTNGALDWGDDRRRRWSVRRRRDHRSPSDPAGHKVLRLRGGRGGTCDPGQFRARCPPARRRDRAGLRSQDVLRRDDQGAPGARHRAAGGGPADGAGRSVGGGTARDDRGRPRLDRALDPDDAIQGAPLGRRDGGDCRLLRGSGHDAGNPERRSGDVPVHRRDTDRQGIAV</sequence>
<feature type="non-terminal residue" evidence="2">
    <location>
        <position position="270"/>
    </location>
</feature>
<feature type="compositionally biased region" description="Low complexity" evidence="1">
    <location>
        <begin position="32"/>
        <end position="43"/>
    </location>
</feature>
<feature type="non-terminal residue" evidence="2">
    <location>
        <position position="1"/>
    </location>
</feature>
<reference evidence="2" key="1">
    <citation type="submission" date="2020-02" db="EMBL/GenBank/DDBJ databases">
        <authorList>
            <person name="Meier V. D."/>
        </authorList>
    </citation>
    <scope>NUCLEOTIDE SEQUENCE</scope>
    <source>
        <strain evidence="2">AVDCRST_MAG87</strain>
    </source>
</reference>
<accession>A0A6J4U801</accession>
<organism evidence="2">
    <name type="scientific">uncultured Thermomicrobiales bacterium</name>
    <dbReference type="NCBI Taxonomy" id="1645740"/>
    <lineage>
        <taxon>Bacteria</taxon>
        <taxon>Pseudomonadati</taxon>
        <taxon>Thermomicrobiota</taxon>
        <taxon>Thermomicrobia</taxon>
        <taxon>Thermomicrobiales</taxon>
        <taxon>environmental samples</taxon>
    </lineage>
</organism>
<feature type="compositionally biased region" description="Basic and acidic residues" evidence="1">
    <location>
        <begin position="247"/>
        <end position="270"/>
    </location>
</feature>
<protein>
    <submittedName>
        <fullName evidence="2">3-hydroxyisobutyrate dehydrogenase and related beta-hydroxyacid dehydrogenases</fullName>
    </submittedName>
</protein>
<proteinExistence type="predicted"/>
<feature type="compositionally biased region" description="Gly residues" evidence="1">
    <location>
        <begin position="187"/>
        <end position="203"/>
    </location>
</feature>
<feature type="compositionally biased region" description="Basic residues" evidence="1">
    <location>
        <begin position="46"/>
        <end position="71"/>
    </location>
</feature>
<dbReference type="EMBL" id="CADCWJ010000064">
    <property type="protein sequence ID" value="CAA9543093.1"/>
    <property type="molecule type" value="Genomic_DNA"/>
</dbReference>
<dbReference type="AlphaFoldDB" id="A0A6J4U801"/>